<dbReference type="Pfam" id="PF01243">
    <property type="entry name" value="PNPOx_N"/>
    <property type="match status" value="1"/>
</dbReference>
<evidence type="ECO:0000259" key="1">
    <source>
        <dbReference type="Pfam" id="PF01243"/>
    </source>
</evidence>
<reference evidence="3 4" key="1">
    <citation type="submission" date="2014-04" db="EMBL/GenBank/DDBJ databases">
        <title>Draft genome sequence of Bacillus azotoformans MEV2011, a (co-) denitrifying strain unable to grow in the presence of oxygen.</title>
        <authorList>
            <person name="Nielsen M."/>
            <person name="Schreiber L."/>
            <person name="Finster K."/>
            <person name="Schramm A."/>
        </authorList>
    </citation>
    <scope>NUCLEOTIDE SEQUENCE [LARGE SCALE GENOMIC DNA]</scope>
    <source>
        <strain evidence="3 4">MEV2011</strain>
    </source>
</reference>
<comment type="caution">
    <text evidence="3">The sequence shown here is derived from an EMBL/GenBank/DDBJ whole genome shotgun (WGS) entry which is preliminary data.</text>
</comment>
<sequence length="132" mass="14331">MAILTNEMKDMVANFQCFIGTVSKEGVQNIGPKRSTRVLDDETLIFNEGTGGTTYQNILDGSNVVIAVVNRDLPDGFRFIGKPEVQTSGEIYDKAAALSEKNGMRPPKAVVLIHIEEIHSLKPGPMAGKKIS</sequence>
<evidence type="ECO:0000313" key="3">
    <source>
        <dbReference type="EMBL" id="KEF39724.1"/>
    </source>
</evidence>
<dbReference type="OrthoDB" id="9796486at2"/>
<dbReference type="InterPro" id="IPR012349">
    <property type="entry name" value="Split_barrel_FMN-bd"/>
</dbReference>
<dbReference type="EMBL" id="JJRY01000002">
    <property type="protein sequence ID" value="KEF39724.1"/>
    <property type="molecule type" value="Genomic_DNA"/>
</dbReference>
<dbReference type="PANTHER" id="PTHR40660:SF1">
    <property type="entry name" value="5'-PHOSPHATE OXIDASE PUTATIVE DOMAIN-CONTAINING PROTEIN-RELATED"/>
    <property type="match status" value="1"/>
</dbReference>
<dbReference type="SUPFAM" id="SSF50475">
    <property type="entry name" value="FMN-binding split barrel"/>
    <property type="match status" value="1"/>
</dbReference>
<evidence type="ECO:0000313" key="4">
    <source>
        <dbReference type="Proteomes" id="UP000027936"/>
    </source>
</evidence>
<dbReference type="EMBL" id="JJRY01000041">
    <property type="protein sequence ID" value="KEF35955.1"/>
    <property type="molecule type" value="Genomic_DNA"/>
</dbReference>
<accession>A0A072NPY7</accession>
<name>A0A072NPY7_SCHAZ</name>
<dbReference type="AlphaFoldDB" id="A0A072NPY7"/>
<evidence type="ECO:0000313" key="2">
    <source>
        <dbReference type="EMBL" id="KEF35955.1"/>
    </source>
</evidence>
<organism evidence="3 4">
    <name type="scientific">Schinkia azotoformans MEV2011</name>
    <dbReference type="NCBI Taxonomy" id="1348973"/>
    <lineage>
        <taxon>Bacteria</taxon>
        <taxon>Bacillati</taxon>
        <taxon>Bacillota</taxon>
        <taxon>Bacilli</taxon>
        <taxon>Bacillales</taxon>
        <taxon>Bacillaceae</taxon>
        <taxon>Calidifontibacillus/Schinkia group</taxon>
        <taxon>Schinkia</taxon>
    </lineage>
</organism>
<proteinExistence type="predicted"/>
<dbReference type="Proteomes" id="UP000027936">
    <property type="component" value="Unassembled WGS sequence"/>
</dbReference>
<dbReference type="Gene3D" id="2.30.110.10">
    <property type="entry name" value="Electron Transport, Fmn-binding Protein, Chain A"/>
    <property type="match status" value="1"/>
</dbReference>
<dbReference type="PATRIC" id="fig|1348973.3.peg.4757"/>
<feature type="domain" description="Pyridoxamine 5'-phosphate oxidase N-terminal" evidence="1">
    <location>
        <begin position="5"/>
        <end position="120"/>
    </location>
</feature>
<dbReference type="PANTHER" id="PTHR40660">
    <property type="entry name" value="5'-PHOSPHATE OXIDASE PUTATIVE DOMAIN-CONTAINING PROTEIN-RELATED"/>
    <property type="match status" value="1"/>
</dbReference>
<dbReference type="RefSeq" id="WP_035193389.1">
    <property type="nucleotide sequence ID" value="NZ_JJRY01000002.1"/>
</dbReference>
<dbReference type="InterPro" id="IPR011576">
    <property type="entry name" value="Pyridox_Oxase_N"/>
</dbReference>
<gene>
    <name evidence="3" type="ORF">M670_00745</name>
    <name evidence="2" type="ORF">M670_04887</name>
</gene>
<protein>
    <submittedName>
        <fullName evidence="3">Pyridoxamine 5'-phosphate oxidase-related, FMN binding</fullName>
    </submittedName>
</protein>